<dbReference type="Proteomes" id="UP000198857">
    <property type="component" value="Unassembled WGS sequence"/>
</dbReference>
<evidence type="ECO:0000313" key="2">
    <source>
        <dbReference type="Proteomes" id="UP000198857"/>
    </source>
</evidence>
<dbReference type="EMBL" id="FOWQ01000003">
    <property type="protein sequence ID" value="SFP20006.1"/>
    <property type="molecule type" value="Genomic_DNA"/>
</dbReference>
<evidence type="ECO:0000313" key="1">
    <source>
        <dbReference type="EMBL" id="SFP20006.1"/>
    </source>
</evidence>
<dbReference type="Pfam" id="PF10094">
    <property type="entry name" value="DUF2332"/>
    <property type="match status" value="1"/>
</dbReference>
<evidence type="ECO:0008006" key="3">
    <source>
        <dbReference type="Google" id="ProtNLM"/>
    </source>
</evidence>
<dbReference type="InterPro" id="IPR011200">
    <property type="entry name" value="UCP012608"/>
</dbReference>
<dbReference type="AlphaFoldDB" id="A0A1I5NF70"/>
<keyword evidence="2" id="KW-1185">Reference proteome</keyword>
<dbReference type="STRING" id="1523247.SAMN05660464_2458"/>
<gene>
    <name evidence="1" type="ORF">SAMN05660464_2458</name>
</gene>
<protein>
    <recommendedName>
        <fullName evidence="3">DUF2332 domain-containing protein</fullName>
    </recommendedName>
</protein>
<sequence length="321" mass="33848">MVTDDERERLAEGYRAFGAESAPESPRYSALAAAVAGDRDVLDFLLGLPPGKRHPTLLLAALRFLGGVPADGAELRDRVASDAVRLRDTVLTRATQTNEPARCAALLPALAAIDGPLALVEVGASAGLCLYPDRYGYEYDGRPVGPPGPVRLRCTTGGAVPVPVTPPEVVARIGVDLQPLDVTDPDDLAWLRALVWPGPVEAERLQRLDAAAAIAAREPPTLLAGDLLDRLPDALALVPDGATPVVLHTAVLPYVEETRRAAFVDRVRSLPVRWVAQEGAGMVPGTGEPHPGGWGPHFVLSLDGVPLAHTAPHGGRVDWLG</sequence>
<proteinExistence type="predicted"/>
<name>A0A1I5NF70_9ACTN</name>
<reference evidence="2" key="1">
    <citation type="submission" date="2016-10" db="EMBL/GenBank/DDBJ databases">
        <authorList>
            <person name="Varghese N."/>
            <person name="Submissions S."/>
        </authorList>
    </citation>
    <scope>NUCLEOTIDE SEQUENCE [LARGE SCALE GENOMIC DNA]</scope>
    <source>
        <strain evidence="2">DSM 44208</strain>
    </source>
</reference>
<organism evidence="1 2">
    <name type="scientific">Geodermatophilus dictyosporus</name>
    <dbReference type="NCBI Taxonomy" id="1523247"/>
    <lineage>
        <taxon>Bacteria</taxon>
        <taxon>Bacillati</taxon>
        <taxon>Actinomycetota</taxon>
        <taxon>Actinomycetes</taxon>
        <taxon>Geodermatophilales</taxon>
        <taxon>Geodermatophilaceae</taxon>
        <taxon>Geodermatophilus</taxon>
    </lineage>
</organism>
<accession>A0A1I5NF70</accession>